<name>A0A6A4PSW0_LUPAL</name>
<evidence type="ECO:0000313" key="3">
    <source>
        <dbReference type="Proteomes" id="UP000447434"/>
    </source>
</evidence>
<dbReference type="EMBL" id="WOCE01000011">
    <property type="protein sequence ID" value="KAE9604725.1"/>
    <property type="molecule type" value="Genomic_DNA"/>
</dbReference>
<protein>
    <submittedName>
        <fullName evidence="2">Uncharacterized protein</fullName>
    </submittedName>
</protein>
<proteinExistence type="predicted"/>
<feature type="compositionally biased region" description="Polar residues" evidence="1">
    <location>
        <begin position="106"/>
        <end position="131"/>
    </location>
</feature>
<comment type="caution">
    <text evidence="2">The sequence shown here is derived from an EMBL/GenBank/DDBJ whole genome shotgun (WGS) entry which is preliminary data.</text>
</comment>
<feature type="region of interest" description="Disordered" evidence="1">
    <location>
        <begin position="103"/>
        <end position="131"/>
    </location>
</feature>
<evidence type="ECO:0000313" key="2">
    <source>
        <dbReference type="EMBL" id="KAE9604725.1"/>
    </source>
</evidence>
<accession>A0A6A4PSW0</accession>
<gene>
    <name evidence="2" type="ORF">Lalb_Chr11g0074811</name>
</gene>
<dbReference type="Proteomes" id="UP000447434">
    <property type="component" value="Chromosome 11"/>
</dbReference>
<evidence type="ECO:0000256" key="1">
    <source>
        <dbReference type="SAM" id="MobiDB-lite"/>
    </source>
</evidence>
<dbReference type="AlphaFoldDB" id="A0A6A4PSW0"/>
<sequence length="207" mass="22392">MIMKLPRRKLVLRLTYPLMSAMKLVVASNLSIDECNETSQTILDGPLVSISSPPEKSGSNCNNEGNSVTDPEERKQNKFQWLLKLRRNTVELISEKVGGAAEAAKSANNCSNQSNTPPPESSTANAHGSSLSCKGGSVDQNVMGTSKNIGQCMLDHIQVIEYVFQQEQGQGASVENLSKNVLVGKGQVTAMLALKELRKISNLLSEM</sequence>
<dbReference type="OrthoDB" id="1747956at2759"/>
<keyword evidence="3" id="KW-1185">Reference proteome</keyword>
<feature type="compositionally biased region" description="Polar residues" evidence="1">
    <location>
        <begin position="49"/>
        <end position="69"/>
    </location>
</feature>
<reference evidence="3" key="1">
    <citation type="journal article" date="2020" name="Nat. Commun.">
        <title>Genome sequence of the cluster root forming white lupin.</title>
        <authorList>
            <person name="Hufnagel B."/>
            <person name="Marques A."/>
            <person name="Soriano A."/>
            <person name="Marques L."/>
            <person name="Divol F."/>
            <person name="Doumas P."/>
            <person name="Sallet E."/>
            <person name="Mancinotti D."/>
            <person name="Carrere S."/>
            <person name="Marande W."/>
            <person name="Arribat S."/>
            <person name="Keller J."/>
            <person name="Huneau C."/>
            <person name="Blein T."/>
            <person name="Aime D."/>
            <person name="Laguerre M."/>
            <person name="Taylor J."/>
            <person name="Schubert V."/>
            <person name="Nelson M."/>
            <person name="Geu-Flores F."/>
            <person name="Crespi M."/>
            <person name="Gallardo-Guerrero K."/>
            <person name="Delaux P.-M."/>
            <person name="Salse J."/>
            <person name="Berges H."/>
            <person name="Guyot R."/>
            <person name="Gouzy J."/>
            <person name="Peret B."/>
        </authorList>
    </citation>
    <scope>NUCLEOTIDE SEQUENCE [LARGE SCALE GENOMIC DNA]</scope>
    <source>
        <strain evidence="3">cv. Amiga</strain>
    </source>
</reference>
<feature type="region of interest" description="Disordered" evidence="1">
    <location>
        <begin position="44"/>
        <end position="74"/>
    </location>
</feature>
<organism evidence="2 3">
    <name type="scientific">Lupinus albus</name>
    <name type="common">White lupine</name>
    <name type="synonym">Lupinus termis</name>
    <dbReference type="NCBI Taxonomy" id="3870"/>
    <lineage>
        <taxon>Eukaryota</taxon>
        <taxon>Viridiplantae</taxon>
        <taxon>Streptophyta</taxon>
        <taxon>Embryophyta</taxon>
        <taxon>Tracheophyta</taxon>
        <taxon>Spermatophyta</taxon>
        <taxon>Magnoliopsida</taxon>
        <taxon>eudicotyledons</taxon>
        <taxon>Gunneridae</taxon>
        <taxon>Pentapetalae</taxon>
        <taxon>rosids</taxon>
        <taxon>fabids</taxon>
        <taxon>Fabales</taxon>
        <taxon>Fabaceae</taxon>
        <taxon>Papilionoideae</taxon>
        <taxon>50 kb inversion clade</taxon>
        <taxon>genistoids sensu lato</taxon>
        <taxon>core genistoids</taxon>
        <taxon>Genisteae</taxon>
        <taxon>Lupinus</taxon>
    </lineage>
</organism>